<name>A0A0U1LQZ0_TALIS</name>
<keyword evidence="7 12" id="KW-0808">Transferase</keyword>
<comment type="function">
    <text evidence="12">Mannosyltransferase involved in glycosylphosphatidylinositol-anchor biosynthesis.</text>
</comment>
<evidence type="ECO:0000313" key="14">
    <source>
        <dbReference type="Proteomes" id="UP000054383"/>
    </source>
</evidence>
<dbReference type="OrthoDB" id="10252502at2759"/>
<evidence type="ECO:0000256" key="7">
    <source>
        <dbReference type="ARBA" id="ARBA00022679"/>
    </source>
</evidence>
<keyword evidence="8 12" id="KW-0812">Transmembrane</keyword>
<keyword evidence="11 12" id="KW-0472">Membrane</keyword>
<evidence type="ECO:0000256" key="9">
    <source>
        <dbReference type="ARBA" id="ARBA00022824"/>
    </source>
</evidence>
<dbReference type="Pfam" id="PF04188">
    <property type="entry name" value="Mannosyl_trans2"/>
    <property type="match status" value="1"/>
</dbReference>
<keyword evidence="5 12" id="KW-0337">GPI-anchor biosynthesis</keyword>
<dbReference type="OMA" id="CEWTLPS"/>
<dbReference type="GO" id="GO:0000009">
    <property type="term" value="F:alpha-1,6-mannosyltransferase activity"/>
    <property type="evidence" value="ECO:0007669"/>
    <property type="project" value="InterPro"/>
</dbReference>
<dbReference type="UniPathway" id="UPA00196"/>
<dbReference type="GO" id="GO:0004376">
    <property type="term" value="F:GPI mannosyltransferase activity"/>
    <property type="evidence" value="ECO:0007669"/>
    <property type="project" value="InterPro"/>
</dbReference>
<dbReference type="GO" id="GO:0005789">
    <property type="term" value="C:endoplasmic reticulum membrane"/>
    <property type="evidence" value="ECO:0007669"/>
    <property type="project" value="UniProtKB-SubCell"/>
</dbReference>
<dbReference type="AlphaFoldDB" id="A0A0U1LQZ0"/>
<dbReference type="InterPro" id="IPR007315">
    <property type="entry name" value="PIG-V/Gpi18"/>
</dbReference>
<feature type="transmembrane region" description="Helical" evidence="12">
    <location>
        <begin position="250"/>
        <end position="270"/>
    </location>
</feature>
<keyword evidence="6 12" id="KW-0328">Glycosyltransferase</keyword>
<protein>
    <recommendedName>
        <fullName evidence="4 12">GPI mannosyltransferase 2</fullName>
        <ecNumber evidence="12">2.4.1.-</ecNumber>
    </recommendedName>
</protein>
<feature type="transmembrane region" description="Helical" evidence="12">
    <location>
        <begin position="20"/>
        <end position="42"/>
    </location>
</feature>
<gene>
    <name evidence="13" type="ORF">PISL3812_01952</name>
</gene>
<evidence type="ECO:0000256" key="4">
    <source>
        <dbReference type="ARBA" id="ARBA00013795"/>
    </source>
</evidence>
<comment type="caution">
    <text evidence="12">Lacks conserved residue(s) required for the propagation of feature annotation.</text>
</comment>
<dbReference type="STRING" id="28573.A0A0U1LQZ0"/>
<comment type="pathway">
    <text evidence="2 12">Glycolipid biosynthesis; glycosylphosphatidylinositol-anchor biosynthesis.</text>
</comment>
<evidence type="ECO:0000256" key="6">
    <source>
        <dbReference type="ARBA" id="ARBA00022676"/>
    </source>
</evidence>
<evidence type="ECO:0000256" key="2">
    <source>
        <dbReference type="ARBA" id="ARBA00004687"/>
    </source>
</evidence>
<evidence type="ECO:0000256" key="8">
    <source>
        <dbReference type="ARBA" id="ARBA00022692"/>
    </source>
</evidence>
<evidence type="ECO:0000256" key="3">
    <source>
        <dbReference type="ARBA" id="ARBA00008698"/>
    </source>
</evidence>
<dbReference type="GO" id="GO:0031501">
    <property type="term" value="C:mannosyltransferase complex"/>
    <property type="evidence" value="ECO:0007669"/>
    <property type="project" value="TreeGrafter"/>
</dbReference>
<dbReference type="PANTHER" id="PTHR12468">
    <property type="entry name" value="GPI MANNOSYLTRANSFERASE 2"/>
    <property type="match status" value="1"/>
</dbReference>
<accession>A0A0U1LQZ0</accession>
<dbReference type="GO" id="GO:0006506">
    <property type="term" value="P:GPI anchor biosynthetic process"/>
    <property type="evidence" value="ECO:0007669"/>
    <property type="project" value="UniProtKB-UniPathway"/>
</dbReference>
<keyword evidence="14" id="KW-1185">Reference proteome</keyword>
<keyword evidence="9 12" id="KW-0256">Endoplasmic reticulum</keyword>
<organism evidence="13 14">
    <name type="scientific">Talaromyces islandicus</name>
    <name type="common">Penicillium islandicum</name>
    <dbReference type="NCBI Taxonomy" id="28573"/>
    <lineage>
        <taxon>Eukaryota</taxon>
        <taxon>Fungi</taxon>
        <taxon>Dikarya</taxon>
        <taxon>Ascomycota</taxon>
        <taxon>Pezizomycotina</taxon>
        <taxon>Eurotiomycetes</taxon>
        <taxon>Eurotiomycetidae</taxon>
        <taxon>Eurotiales</taxon>
        <taxon>Trichocomaceae</taxon>
        <taxon>Talaromyces</taxon>
        <taxon>Talaromyces sect. Islandici</taxon>
    </lineage>
</organism>
<sequence length="432" mass="47259">MDRPPITESAYAKHPIRSLAVLFVVWKALLFLVVAYCPGPGYDTSTTLLTETDESARILKFVRWDAIYFVRTAERGYLFEQEWAFSYGYLLRGLISIFNGGNVQPPAIAVIGVILSHVTHFVSVLVLYHLTKTVLGSETARQRALCFVSAALHVTSPAGAFLSAPYGEPVFSCLNLTGLYVYSSAILAEQTKSWTRRDLNFVLAGVLFAGATLTRSNGILSGALFAYDAVLGAVEVLTRGLSFGVIRRTAFVVLGGSIVALGMIVPQYIAFKAYCLDSHSARPWCERLLPSIYSWVQVEYWNNGFLTYWTVSNLPLFLLAAPILTIMFYSALVAVRGQLGQSSSACWSPVPGHTALRQSLVLRLAIPQGILAVMALTNLHVQIINRICSGYPVWYWFLAALGDVRTFGVGVKAMALYAGIQAVLFGSFLPPA</sequence>
<reference evidence="13 14" key="1">
    <citation type="submission" date="2015-04" db="EMBL/GenBank/DDBJ databases">
        <authorList>
            <person name="Syromyatnikov M.Y."/>
            <person name="Popov V.N."/>
        </authorList>
    </citation>
    <scope>NUCLEOTIDE SEQUENCE [LARGE SCALE GENOMIC DNA]</scope>
    <source>
        <strain evidence="13">WF-38-12</strain>
    </source>
</reference>
<dbReference type="PANTHER" id="PTHR12468:SF2">
    <property type="entry name" value="GPI MANNOSYLTRANSFERASE 2"/>
    <property type="match status" value="1"/>
</dbReference>
<evidence type="ECO:0000256" key="11">
    <source>
        <dbReference type="ARBA" id="ARBA00023136"/>
    </source>
</evidence>
<proteinExistence type="inferred from homology"/>
<evidence type="ECO:0000256" key="12">
    <source>
        <dbReference type="RuleBase" id="RU363112"/>
    </source>
</evidence>
<comment type="similarity">
    <text evidence="3 12">Belongs to the PIGV family.</text>
</comment>
<dbReference type="EC" id="2.4.1.-" evidence="12"/>
<feature type="transmembrane region" description="Helical" evidence="12">
    <location>
        <begin position="409"/>
        <end position="429"/>
    </location>
</feature>
<keyword evidence="10 12" id="KW-1133">Transmembrane helix</keyword>
<evidence type="ECO:0000256" key="5">
    <source>
        <dbReference type="ARBA" id="ARBA00022502"/>
    </source>
</evidence>
<feature type="transmembrane region" description="Helical" evidence="12">
    <location>
        <begin position="107"/>
        <end position="131"/>
    </location>
</feature>
<evidence type="ECO:0000256" key="1">
    <source>
        <dbReference type="ARBA" id="ARBA00004477"/>
    </source>
</evidence>
<dbReference type="Proteomes" id="UP000054383">
    <property type="component" value="Unassembled WGS sequence"/>
</dbReference>
<dbReference type="EMBL" id="CVMT01000002">
    <property type="protein sequence ID" value="CRG84749.1"/>
    <property type="molecule type" value="Genomic_DNA"/>
</dbReference>
<feature type="transmembrane region" description="Helical" evidence="12">
    <location>
        <begin position="316"/>
        <end position="339"/>
    </location>
</feature>
<comment type="subcellular location">
    <subcellularLocation>
        <location evidence="1 12">Endoplasmic reticulum membrane</location>
        <topology evidence="1 12">Multi-pass membrane protein</topology>
    </subcellularLocation>
</comment>
<evidence type="ECO:0000313" key="13">
    <source>
        <dbReference type="EMBL" id="CRG84749.1"/>
    </source>
</evidence>
<evidence type="ECO:0000256" key="10">
    <source>
        <dbReference type="ARBA" id="ARBA00022989"/>
    </source>
</evidence>